<dbReference type="SUPFAM" id="SSF52540">
    <property type="entry name" value="P-loop containing nucleoside triphosphate hydrolases"/>
    <property type="match status" value="1"/>
</dbReference>
<dbReference type="EMBL" id="AHFG01000062">
    <property type="protein sequence ID" value="EJR68209.1"/>
    <property type="molecule type" value="Genomic_DNA"/>
</dbReference>
<dbReference type="GO" id="GO:0005524">
    <property type="term" value="F:ATP binding"/>
    <property type="evidence" value="ECO:0007669"/>
    <property type="project" value="InterPro"/>
</dbReference>
<dbReference type="AlphaFoldDB" id="A0A9W5KT20"/>
<reference evidence="2 3" key="1">
    <citation type="submission" date="2012-04" db="EMBL/GenBank/DDBJ databases">
        <title>The Genome Sequence of Bacillus cereus VD154.</title>
        <authorList>
            <consortium name="The Broad Institute Genome Sequencing Platform"/>
            <consortium name="The Broad Institute Genome Sequencing Center for Infectious Disease"/>
            <person name="Feldgarden M."/>
            <person name="Van der Auwera G.A."/>
            <person name="Mahillon J."/>
            <person name="Duprez V."/>
            <person name="Timmery S."/>
            <person name="Mattelet C."/>
            <person name="Dierick K."/>
            <person name="Sun M."/>
            <person name="Yu Z."/>
            <person name="Zhu L."/>
            <person name="Hu X."/>
            <person name="Shank E.B."/>
            <person name="Swiecicka I."/>
            <person name="Hansen B.M."/>
            <person name="Andrup L."/>
            <person name="Young S.K."/>
            <person name="Zeng Q."/>
            <person name="Gargeya S."/>
            <person name="Fitzgerald M."/>
            <person name="Haas B."/>
            <person name="Abouelleil A."/>
            <person name="Alvarado L."/>
            <person name="Arachchi H.M."/>
            <person name="Berlin A."/>
            <person name="Chapman S.B."/>
            <person name="Goldberg J."/>
            <person name="Griggs A."/>
            <person name="Gujja S."/>
            <person name="Hansen M."/>
            <person name="Howarth C."/>
            <person name="Imamovic A."/>
            <person name="Larimer J."/>
            <person name="McCowen C."/>
            <person name="Montmayeur A."/>
            <person name="Murphy C."/>
            <person name="Neiman D."/>
            <person name="Pearson M."/>
            <person name="Priest M."/>
            <person name="Roberts A."/>
            <person name="Saif S."/>
            <person name="Shea T."/>
            <person name="Sisk P."/>
            <person name="Sykes S."/>
            <person name="Wortman J."/>
            <person name="Nusbaum C."/>
            <person name="Birren B."/>
        </authorList>
    </citation>
    <scope>NUCLEOTIDE SEQUENCE [LARGE SCALE GENOMIC DNA]</scope>
    <source>
        <strain evidence="2 3">VD154</strain>
    </source>
</reference>
<dbReference type="GO" id="GO:0003677">
    <property type="term" value="F:DNA binding"/>
    <property type="evidence" value="ECO:0007669"/>
    <property type="project" value="InterPro"/>
</dbReference>
<evidence type="ECO:0000313" key="2">
    <source>
        <dbReference type="EMBL" id="EJR68209.1"/>
    </source>
</evidence>
<comment type="caution">
    <text evidence="2">The sequence shown here is derived from an EMBL/GenBank/DDBJ whole genome shotgun (WGS) entry which is preliminary data.</text>
</comment>
<feature type="domain" description="Helicase ATP-binding" evidence="1">
    <location>
        <begin position="47"/>
        <end position="308"/>
    </location>
</feature>
<name>A0A9W5KT20_BACCE</name>
<dbReference type="RefSeq" id="WP_000247046.1">
    <property type="nucleotide sequence ID" value="NZ_JH791883.1"/>
</dbReference>
<dbReference type="GO" id="GO:0004386">
    <property type="term" value="F:helicase activity"/>
    <property type="evidence" value="ECO:0007669"/>
    <property type="project" value="InterPro"/>
</dbReference>
<dbReference type="InterPro" id="IPR006555">
    <property type="entry name" value="ATP-dep_Helicase_C"/>
</dbReference>
<accession>A0A9W5KT20</accession>
<dbReference type="Gene3D" id="3.40.50.300">
    <property type="entry name" value="P-loop containing nucleotide triphosphate hydrolases"/>
    <property type="match status" value="2"/>
</dbReference>
<gene>
    <name evidence="2" type="ORF">IK5_05016</name>
</gene>
<dbReference type="InterPro" id="IPR014001">
    <property type="entry name" value="Helicase_ATP-bd"/>
</dbReference>
<organism evidence="2 3">
    <name type="scientific">Bacillus cereus VD154</name>
    <dbReference type="NCBI Taxonomy" id="1053238"/>
    <lineage>
        <taxon>Bacteria</taxon>
        <taxon>Bacillati</taxon>
        <taxon>Bacillota</taxon>
        <taxon>Bacilli</taxon>
        <taxon>Bacillales</taxon>
        <taxon>Bacillaceae</taxon>
        <taxon>Bacillus</taxon>
        <taxon>Bacillus cereus group</taxon>
    </lineage>
</organism>
<dbReference type="GO" id="GO:0016818">
    <property type="term" value="F:hydrolase activity, acting on acid anhydrides, in phosphorus-containing anhydrides"/>
    <property type="evidence" value="ECO:0007669"/>
    <property type="project" value="InterPro"/>
</dbReference>
<sequence length="841" mass="96793">MVNFKNRLLKKTVERKVNPIEIYDTLDRSSEKGPLRPVQIQILDKWYKDFKNKKDVVMKLHTGQGKTITGLLMLQSKLNEDKGPALYLCHNHQLVNQACEQAASFGIKYVTMDSTELPDEFIDSKAILITTVQKLFNGESKFGIGARSSSVSSILLDDAHACIDIIKDAFKITLPQDSNAYQEILELFSDDIQNQGAGTFADIKRKSYDAISLIPYWRWKDLHKEVSEILSKYSNLNSIKFSWPILKDIIQECQCIISGTSLEILPYKNPLYMFGTFEKAEHRIFMSATITDDSFLIKGLGLSSDTVKNPLQLENEKWSGEKMILIPSLIDESLNRGEIVSIFGKPRQNKFGIVALVPSFKSIQDWESYGSVIAKRDNIVSEINKLKEKKFGKTLVIVNRYDGIDLPDSSCRVLVVDSKPFSSTLYDRYIEGCLGNSDFITMKLTQTIEQALGRAVRGEKDYCAIILTGPELVQAIRNRRVRQNYSIQTRTQIELGLEIAEYAKEDIKSGIEPRKAFIDLLNQSLTRDDGWKEFYTEKMDAISSETRKNDILEILHLERVAEDKYSKGDYEGAIKTIQKLIDTYMKTDEERGWYLQEIARYYYSYLRIESNKFQVIAHRKNRFLLKPIEGMEVAKIPSVSVKRIEKICEWVRSHESYDDLVVELDNILSKLKFGVASDVFEQAFDNLAGVLGFESQRPDKEWKEGPDNLWKLNDDTFLVTECKNNVNLERDKITKDESGQMNNACAWFERIYGDKKTKNLMIISTKMVSSAAGFNKSVQIMRSNRLYSLVENVRKFYKEFKSFSFDDLSERKIQELLNKHQLTVENLLDNSYSEEPRFPVR</sequence>
<protein>
    <recommendedName>
        <fullName evidence="1">Helicase ATP-binding domain-containing protein</fullName>
    </recommendedName>
</protein>
<dbReference type="InterPro" id="IPR006935">
    <property type="entry name" value="Helicase/UvrB_N"/>
</dbReference>
<proteinExistence type="predicted"/>
<dbReference type="Pfam" id="PF04851">
    <property type="entry name" value="ResIII"/>
    <property type="match status" value="1"/>
</dbReference>
<dbReference type="PROSITE" id="PS51192">
    <property type="entry name" value="HELICASE_ATP_BIND_1"/>
    <property type="match status" value="1"/>
</dbReference>
<dbReference type="GO" id="GO:0006139">
    <property type="term" value="P:nucleobase-containing compound metabolic process"/>
    <property type="evidence" value="ECO:0007669"/>
    <property type="project" value="InterPro"/>
</dbReference>
<dbReference type="InterPro" id="IPR027417">
    <property type="entry name" value="P-loop_NTPase"/>
</dbReference>
<dbReference type="Proteomes" id="UP000006967">
    <property type="component" value="Unassembled WGS sequence"/>
</dbReference>
<dbReference type="Pfam" id="PF13307">
    <property type="entry name" value="Helicase_C_2"/>
    <property type="match status" value="1"/>
</dbReference>
<dbReference type="SMART" id="SM00487">
    <property type="entry name" value="DEXDc"/>
    <property type="match status" value="1"/>
</dbReference>
<dbReference type="SMART" id="SM00491">
    <property type="entry name" value="HELICc2"/>
    <property type="match status" value="1"/>
</dbReference>
<evidence type="ECO:0000259" key="1">
    <source>
        <dbReference type="PROSITE" id="PS51192"/>
    </source>
</evidence>
<evidence type="ECO:0000313" key="3">
    <source>
        <dbReference type="Proteomes" id="UP000006967"/>
    </source>
</evidence>